<dbReference type="AlphaFoldDB" id="A0A1I4PAC0"/>
<dbReference type="PANTHER" id="PTHR33608">
    <property type="entry name" value="BLL2464 PROTEIN"/>
    <property type="match status" value="1"/>
</dbReference>
<organism evidence="2 3">
    <name type="scientific">Methanolobus profundi</name>
    <dbReference type="NCBI Taxonomy" id="487685"/>
    <lineage>
        <taxon>Archaea</taxon>
        <taxon>Methanobacteriati</taxon>
        <taxon>Methanobacteriota</taxon>
        <taxon>Stenosarchaea group</taxon>
        <taxon>Methanomicrobia</taxon>
        <taxon>Methanosarcinales</taxon>
        <taxon>Methanosarcinaceae</taxon>
        <taxon>Methanolobus</taxon>
    </lineage>
</organism>
<dbReference type="Pfam" id="PF01882">
    <property type="entry name" value="DUF58"/>
    <property type="match status" value="1"/>
</dbReference>
<dbReference type="PANTHER" id="PTHR33608:SF6">
    <property type="entry name" value="BLL2464 PROTEIN"/>
    <property type="match status" value="1"/>
</dbReference>
<dbReference type="RefSeq" id="WP_091934118.1">
    <property type="nucleotide sequence ID" value="NZ_FOUJ01000001.1"/>
</dbReference>
<evidence type="ECO:0000313" key="3">
    <source>
        <dbReference type="Proteomes" id="UP000198535"/>
    </source>
</evidence>
<sequence>MSDKRHNIDVEFFRQLDRFTFMVRKRVSTAYAGSRRSIHSGKGLDTIGYRTYNQGDELRSIDWKAYARSEKLYVRQFEEDKSLTTHILLDSSKSMDYTGGKDPSKFEYATMLAAGFAYLVTKDNDKFAISTFSEEVDITKPRRGRKYLLNTIERLETAKVGGKTEINECTVVYGKAIHSRSLVIIVSDFLQDPKEIESAIYRFADHDLILVQVLDKTESSLAIHGHSRLIDLESGIKLDTYISEDLKSQYQEKLEEHINHISDTCSKVGAEFYTFTTDIPIFDAFFHTISRRKW</sequence>
<name>A0A1I4PAC0_9EURY</name>
<reference evidence="3" key="1">
    <citation type="submission" date="2016-10" db="EMBL/GenBank/DDBJ databases">
        <authorList>
            <person name="Varghese N."/>
            <person name="Submissions S."/>
        </authorList>
    </citation>
    <scope>NUCLEOTIDE SEQUENCE [LARGE SCALE GENOMIC DNA]</scope>
    <source>
        <strain evidence="3">Mob M</strain>
    </source>
</reference>
<protein>
    <recommendedName>
        <fullName evidence="1">DUF58 domain-containing protein</fullName>
    </recommendedName>
</protein>
<feature type="domain" description="DUF58" evidence="1">
    <location>
        <begin position="49"/>
        <end position="257"/>
    </location>
</feature>
<evidence type="ECO:0000313" key="2">
    <source>
        <dbReference type="EMBL" id="SFM24313.1"/>
    </source>
</evidence>
<dbReference type="SUPFAM" id="SSF53300">
    <property type="entry name" value="vWA-like"/>
    <property type="match status" value="1"/>
</dbReference>
<proteinExistence type="predicted"/>
<evidence type="ECO:0000259" key="1">
    <source>
        <dbReference type="Pfam" id="PF01882"/>
    </source>
</evidence>
<dbReference type="Gene3D" id="3.40.50.410">
    <property type="entry name" value="von Willebrand factor, type A domain"/>
    <property type="match status" value="1"/>
</dbReference>
<dbReference type="InterPro" id="IPR036465">
    <property type="entry name" value="vWFA_dom_sf"/>
</dbReference>
<accession>A0A1I4PAC0</accession>
<dbReference type="InterPro" id="IPR002881">
    <property type="entry name" value="DUF58"/>
</dbReference>
<dbReference type="OrthoDB" id="3263at2157"/>
<dbReference type="Proteomes" id="UP000198535">
    <property type="component" value="Unassembled WGS sequence"/>
</dbReference>
<keyword evidence="3" id="KW-1185">Reference proteome</keyword>
<dbReference type="EMBL" id="FOUJ01000001">
    <property type="protein sequence ID" value="SFM24313.1"/>
    <property type="molecule type" value="Genomic_DNA"/>
</dbReference>
<gene>
    <name evidence="2" type="ORF">SAMN04488696_0519</name>
</gene>
<dbReference type="STRING" id="487685.SAMN04488696_0519"/>